<protein>
    <recommendedName>
        <fullName evidence="3">Transcription factor domain-containing protein</fullName>
    </recommendedName>
</protein>
<dbReference type="InterPro" id="IPR053175">
    <property type="entry name" value="DHMBA_Reg_Transcription_Factor"/>
</dbReference>
<dbReference type="AlphaFoldDB" id="A0A0N0NJE4"/>
<dbReference type="OrthoDB" id="5429770at2759"/>
<dbReference type="RefSeq" id="XP_017996492.1">
    <property type="nucleotide sequence ID" value="XM_018144531.1"/>
</dbReference>
<dbReference type="Pfam" id="PF11951">
    <property type="entry name" value="Fungal_trans_2"/>
    <property type="match status" value="1"/>
</dbReference>
<evidence type="ECO:0008006" key="3">
    <source>
        <dbReference type="Google" id="ProtNLM"/>
    </source>
</evidence>
<dbReference type="STRING" id="1664694.A0A0N0NJE4"/>
<evidence type="ECO:0000313" key="2">
    <source>
        <dbReference type="Proteomes" id="UP000038010"/>
    </source>
</evidence>
<sequence>MSRGRLMGHLSVLPDLYSRSLSTSALAKVTTAASVAAFGLVGRETKSVRQTAYASYSEAVIALAHAMNAAEERVRNETLLACVLMVVVESMMARDRSPNQQWAAHVSGAGQLLRQRGRTAISHDPIARRLWAVVRGFLSKNSVRHLAADETFAIDLPTNGFEDAGPPPPEALLGGLTVAVTSTRDRGLAILESGTFDMLPALIGECRYFDGALCSWVLELPEAYQYVSIPSDESSVPPTYEHLYSDSHLQRLWNSYRVARITVNALIYRAATSPTTILPNASELAATSFQNMQTLATEIMDSIPSNILTPASPRSQIQLPSADVASEIALAFYCLWPLYIARGVVTLPPAAKARGLVMMAQIVDKYAVQNGQALVDVATVDDDRPLWCSPWQEEWVERLWEWAFLYGCGAV</sequence>
<keyword evidence="2" id="KW-1185">Reference proteome</keyword>
<organism evidence="1 2">
    <name type="scientific">Cyphellophora attinorum</name>
    <dbReference type="NCBI Taxonomy" id="1664694"/>
    <lineage>
        <taxon>Eukaryota</taxon>
        <taxon>Fungi</taxon>
        <taxon>Dikarya</taxon>
        <taxon>Ascomycota</taxon>
        <taxon>Pezizomycotina</taxon>
        <taxon>Eurotiomycetes</taxon>
        <taxon>Chaetothyriomycetidae</taxon>
        <taxon>Chaetothyriales</taxon>
        <taxon>Cyphellophoraceae</taxon>
        <taxon>Cyphellophora</taxon>
    </lineage>
</organism>
<proteinExistence type="predicted"/>
<dbReference type="InterPro" id="IPR021858">
    <property type="entry name" value="Fun_TF"/>
</dbReference>
<comment type="caution">
    <text evidence="1">The sequence shown here is derived from an EMBL/GenBank/DDBJ whole genome shotgun (WGS) entry which is preliminary data.</text>
</comment>
<dbReference type="PANTHER" id="PTHR38791">
    <property type="entry name" value="ZN(II)2CYS6 TRANSCRIPTION FACTOR (EUROFUNG)-RELATED-RELATED"/>
    <property type="match status" value="1"/>
</dbReference>
<dbReference type="Proteomes" id="UP000038010">
    <property type="component" value="Unassembled WGS sequence"/>
</dbReference>
<evidence type="ECO:0000313" key="1">
    <source>
        <dbReference type="EMBL" id="KPI36529.1"/>
    </source>
</evidence>
<dbReference type="EMBL" id="LFJN01000030">
    <property type="protein sequence ID" value="KPI36529.1"/>
    <property type="molecule type" value="Genomic_DNA"/>
</dbReference>
<name>A0A0N0NJE4_9EURO</name>
<dbReference type="VEuPathDB" id="FungiDB:AB675_4396"/>
<reference evidence="1 2" key="1">
    <citation type="submission" date="2015-06" db="EMBL/GenBank/DDBJ databases">
        <title>Draft genome of the ant-associated black yeast Phialophora attae CBS 131958.</title>
        <authorList>
            <person name="Moreno L.F."/>
            <person name="Stielow B.J."/>
            <person name="de Hoog S."/>
            <person name="Vicente V.A."/>
            <person name="Weiss V.A."/>
            <person name="de Vries M."/>
            <person name="Cruz L.M."/>
            <person name="Souza E.M."/>
        </authorList>
    </citation>
    <scope>NUCLEOTIDE SEQUENCE [LARGE SCALE GENOMIC DNA]</scope>
    <source>
        <strain evidence="1 2">CBS 131958</strain>
    </source>
</reference>
<dbReference type="GeneID" id="28736411"/>
<accession>A0A0N0NJE4</accession>
<gene>
    <name evidence="1" type="ORF">AB675_4396</name>
</gene>